<feature type="compositionally biased region" description="Acidic residues" evidence="3">
    <location>
        <begin position="234"/>
        <end position="250"/>
    </location>
</feature>
<sequence>MRGRSGRCRARAHLQSLLALLCSALLCCRRLMRVREPAKKKKKKKRGHKSTPDLADGADVASRVNGSRTRVSHKTNTLAKEAQSAQRVEELLPHHPSSTCSAQPRSAVMSILAISDVPWLSKRIKACCRRAKLFSTHELLLTPPLHLQQALRLAPADVELLLLQVATAAKASTISVLDALNGIAPPPLGDDLFGEHTDDSSDSHTDDEPIDARLVPPTQGYDGNFPGAHQFVYDSEDDDDSSAAIDNDDVEPTRPLERHPDWHDSAPAQTSDALVHGRPRHVYTTGSPELDALLSGGLRSSLLTEIVGESASGKTQIAIQACAFAALGLSPLASSIPPPSQQSFDDGVGVCYITSSGERAAHSIVSRALELASSAIRHRFHLHPNADEVERAVELGRAQLLRNLHVACVADIEALDHVLRYQLPALTSRTDIGMVVVDNLPALFQDDPVAGDIDSLVHRSRWLVDVADALKRTSAAVVVINHVSDAFGIDKDLARRFVFDSASRTSRRTDVVADHPAAMEYAAQSAYTSGLLASVPPTLAAAMTTTTTDSDSPLYTLHPRTAQLGHTWTNLIHTRLVLTRTNGRVKDPNDDKRYTHVRKAAVVLNPAGPSMFDLPASQAHLRFIVTPASAVHALAPYTLHDS</sequence>
<feature type="compositionally biased region" description="Basic and acidic residues" evidence="3">
    <location>
        <begin position="193"/>
        <end position="211"/>
    </location>
</feature>
<dbReference type="Proteomes" id="UP000053758">
    <property type="component" value="Unassembled WGS sequence"/>
</dbReference>
<dbReference type="RefSeq" id="XP_014653674.1">
    <property type="nucleotide sequence ID" value="XM_014798188.1"/>
</dbReference>
<dbReference type="GO" id="GO:0003690">
    <property type="term" value="F:double-stranded DNA binding"/>
    <property type="evidence" value="ECO:0007669"/>
    <property type="project" value="TreeGrafter"/>
</dbReference>
<feature type="domain" description="RecA family profile 1" evidence="5">
    <location>
        <begin position="279"/>
        <end position="483"/>
    </location>
</feature>
<name>A0A081CN73_PSEA2</name>
<dbReference type="InterPro" id="IPR020588">
    <property type="entry name" value="RecA_ATP-bd"/>
</dbReference>
<feature type="region of interest" description="Disordered" evidence="3">
    <location>
        <begin position="36"/>
        <end position="73"/>
    </location>
</feature>
<dbReference type="InterPro" id="IPR013632">
    <property type="entry name" value="Rad51_C"/>
</dbReference>
<accession>A0A081CN73</accession>
<evidence type="ECO:0000313" key="6">
    <source>
        <dbReference type="EMBL" id="GAK68119.1"/>
    </source>
</evidence>
<evidence type="ECO:0000313" key="7">
    <source>
        <dbReference type="Proteomes" id="UP000053758"/>
    </source>
</evidence>
<keyword evidence="2" id="KW-0067">ATP-binding</keyword>
<evidence type="ECO:0000256" key="2">
    <source>
        <dbReference type="ARBA" id="ARBA00022840"/>
    </source>
</evidence>
<dbReference type="GO" id="GO:0000150">
    <property type="term" value="F:DNA strand exchange activity"/>
    <property type="evidence" value="ECO:0007669"/>
    <property type="project" value="TreeGrafter"/>
</dbReference>
<protein>
    <submittedName>
        <fullName evidence="6">DNA repair and recombination protein radA</fullName>
    </submittedName>
</protein>
<dbReference type="GO" id="GO:0061982">
    <property type="term" value="P:meiosis I cell cycle process"/>
    <property type="evidence" value="ECO:0007669"/>
    <property type="project" value="UniProtKB-ARBA"/>
</dbReference>
<dbReference type="PANTHER" id="PTHR22942:SF66">
    <property type="entry name" value="RE19845P"/>
    <property type="match status" value="1"/>
</dbReference>
<proteinExistence type="predicted"/>
<feature type="signal peptide" evidence="4">
    <location>
        <begin position="1"/>
        <end position="28"/>
    </location>
</feature>
<dbReference type="SUPFAM" id="SSF52540">
    <property type="entry name" value="P-loop containing nucleoside triphosphate hydrolases"/>
    <property type="match status" value="1"/>
</dbReference>
<dbReference type="GO" id="GO:0140664">
    <property type="term" value="F:ATP-dependent DNA damage sensor activity"/>
    <property type="evidence" value="ECO:0007669"/>
    <property type="project" value="InterPro"/>
</dbReference>
<feature type="region of interest" description="Disordered" evidence="3">
    <location>
        <begin position="188"/>
        <end position="281"/>
    </location>
</feature>
<keyword evidence="4" id="KW-0732">Signal</keyword>
<evidence type="ECO:0000259" key="5">
    <source>
        <dbReference type="PROSITE" id="PS50162"/>
    </source>
</evidence>
<dbReference type="InterPro" id="IPR027417">
    <property type="entry name" value="P-loop_NTPase"/>
</dbReference>
<dbReference type="Pfam" id="PF08423">
    <property type="entry name" value="Rad51"/>
    <property type="match status" value="1"/>
</dbReference>
<dbReference type="GO" id="GO:0005524">
    <property type="term" value="F:ATP binding"/>
    <property type="evidence" value="ECO:0007669"/>
    <property type="project" value="UniProtKB-KW"/>
</dbReference>
<feature type="compositionally biased region" description="Basic residues" evidence="3">
    <location>
        <begin position="38"/>
        <end position="49"/>
    </location>
</feature>
<dbReference type="GeneID" id="26307171"/>
<keyword evidence="1" id="KW-0547">Nucleotide-binding</keyword>
<feature type="chain" id="PRO_5001755976" evidence="4">
    <location>
        <begin position="29"/>
        <end position="642"/>
    </location>
</feature>
<gene>
    <name evidence="6" type="ORF">PAN0_041d6353</name>
</gene>
<dbReference type="PROSITE" id="PS50162">
    <property type="entry name" value="RECA_2"/>
    <property type="match status" value="1"/>
</dbReference>
<evidence type="ECO:0000256" key="3">
    <source>
        <dbReference type="SAM" id="MobiDB-lite"/>
    </source>
</evidence>
<dbReference type="GO" id="GO:0042148">
    <property type="term" value="P:DNA strand invasion"/>
    <property type="evidence" value="ECO:0007669"/>
    <property type="project" value="TreeGrafter"/>
</dbReference>
<dbReference type="GO" id="GO:0003697">
    <property type="term" value="F:single-stranded DNA binding"/>
    <property type="evidence" value="ECO:0007669"/>
    <property type="project" value="TreeGrafter"/>
</dbReference>
<dbReference type="PANTHER" id="PTHR22942">
    <property type="entry name" value="RECA/RAD51/RADA DNA STRAND-PAIRING FAMILY MEMBER"/>
    <property type="match status" value="1"/>
</dbReference>
<dbReference type="Gene3D" id="3.40.50.300">
    <property type="entry name" value="P-loop containing nucleotide triphosphate hydrolases"/>
    <property type="match status" value="1"/>
</dbReference>
<keyword evidence="7" id="KW-1185">Reference proteome</keyword>
<organism evidence="6">
    <name type="scientific">Pseudozyma antarctica</name>
    <name type="common">Yeast</name>
    <name type="synonym">Candida antarctica</name>
    <dbReference type="NCBI Taxonomy" id="84753"/>
    <lineage>
        <taxon>Eukaryota</taxon>
        <taxon>Fungi</taxon>
        <taxon>Dikarya</taxon>
        <taxon>Basidiomycota</taxon>
        <taxon>Ustilaginomycotina</taxon>
        <taxon>Ustilaginomycetes</taxon>
        <taxon>Ustilaginales</taxon>
        <taxon>Ustilaginaceae</taxon>
        <taxon>Moesziomyces</taxon>
    </lineage>
</organism>
<dbReference type="HOGENOM" id="CLU_426403_0_0_1"/>
<dbReference type="AlphaFoldDB" id="A0A081CN73"/>
<dbReference type="GO" id="GO:0000730">
    <property type="term" value="P:DNA recombinase assembly"/>
    <property type="evidence" value="ECO:0007669"/>
    <property type="project" value="TreeGrafter"/>
</dbReference>
<evidence type="ECO:0000256" key="1">
    <source>
        <dbReference type="ARBA" id="ARBA00022741"/>
    </source>
</evidence>
<feature type="compositionally biased region" description="Polar residues" evidence="3">
    <location>
        <begin position="64"/>
        <end position="73"/>
    </location>
</feature>
<dbReference type="GO" id="GO:0006312">
    <property type="term" value="P:mitotic recombination"/>
    <property type="evidence" value="ECO:0007669"/>
    <property type="project" value="TreeGrafter"/>
</dbReference>
<dbReference type="EMBL" id="DF830108">
    <property type="protein sequence ID" value="GAK68119.1"/>
    <property type="molecule type" value="Genomic_DNA"/>
</dbReference>
<evidence type="ECO:0000256" key="4">
    <source>
        <dbReference type="SAM" id="SignalP"/>
    </source>
</evidence>
<reference evidence="6" key="1">
    <citation type="submission" date="2014-07" db="EMBL/GenBank/DDBJ databases">
        <title>Draft genome sequence of the yeast Pseudozyma antarctica JCM 10317 known as a producer of lipase B which used in a wide range of industrial applications.</title>
        <authorList>
            <person name="Morita T."/>
            <person name="Saika A."/>
            <person name="Koike H."/>
        </authorList>
    </citation>
    <scope>NUCLEOTIDE SEQUENCE</scope>
    <source>
        <strain evidence="6">JCM 10317</strain>
    </source>
</reference>
<feature type="compositionally biased region" description="Basic and acidic residues" evidence="3">
    <location>
        <begin position="251"/>
        <end position="264"/>
    </location>
</feature>